<dbReference type="PIRSF" id="PIRSF038991">
    <property type="entry name" value="Protein_AbrB"/>
    <property type="match status" value="1"/>
</dbReference>
<keyword evidence="1" id="KW-1133">Transmembrane helix</keyword>
<keyword evidence="3" id="KW-1185">Reference proteome</keyword>
<dbReference type="OrthoDB" id="9809910at2"/>
<dbReference type="PANTHER" id="PTHR38457:SF1">
    <property type="entry name" value="REGULATOR ABRB-RELATED"/>
    <property type="match status" value="1"/>
</dbReference>
<gene>
    <name evidence="2" type="ORF">D6851_12110</name>
</gene>
<dbReference type="NCBIfam" id="TIGR03082">
    <property type="entry name" value="Gneg_AbrB_dup"/>
    <property type="match status" value="2"/>
</dbReference>
<evidence type="ECO:0000256" key="1">
    <source>
        <dbReference type="SAM" id="Phobius"/>
    </source>
</evidence>
<evidence type="ECO:0000313" key="3">
    <source>
        <dbReference type="Proteomes" id="UP000284395"/>
    </source>
</evidence>
<evidence type="ECO:0000313" key="2">
    <source>
        <dbReference type="EMBL" id="RKF19213.1"/>
    </source>
</evidence>
<feature type="transmembrane region" description="Helical" evidence="1">
    <location>
        <begin position="100"/>
        <end position="119"/>
    </location>
</feature>
<feature type="transmembrane region" description="Helical" evidence="1">
    <location>
        <begin position="194"/>
        <end position="216"/>
    </location>
</feature>
<feature type="transmembrane region" description="Helical" evidence="1">
    <location>
        <begin position="276"/>
        <end position="301"/>
    </location>
</feature>
<dbReference type="InterPro" id="IPR007820">
    <property type="entry name" value="AbrB_fam"/>
</dbReference>
<reference evidence="2 3" key="1">
    <citation type="submission" date="2018-09" db="EMBL/GenBank/DDBJ databases">
        <title>Altererythrobacter spongiae sp. nov., isolated from a marine sponge.</title>
        <authorList>
            <person name="Zhuang L."/>
            <person name="Luo L."/>
        </authorList>
    </citation>
    <scope>NUCLEOTIDE SEQUENCE [LARGE SCALE GENOMIC DNA]</scope>
    <source>
        <strain evidence="2 3">HN-Y73</strain>
    </source>
</reference>
<accession>A0A420EEW1</accession>
<sequence length="364" mass="38159">MPETPADLPQPTALTRLPYIVRWIVLAGTSALICAIFMALHVPAALLLGSMIAAVTLALKGIRLSLPERSHIFAQVVIGCLIAESLSANAMAAFIQQAPLLLGIILATIGVTSLVGYILARMEILPGTTALWGSSAGAASAMTLMSEEFGADPRLVAFMQYVRAMAVAGLASIITTLVVHATGNVPSDIDPDQVSSFLHISVAMLIATAAASIAVFLRIPAGALLGPLLVMGSLKLAGFLNVTMPIWLLIPAYLIIGWRIGLGFTRQVLRHVSRALPAIMLSTALLLLFCALLALALVFLLDVDPLSAYLATSPGGADSIAIIAATSNVDVPLVMSMQMTRLILVVILSPFLARILAKRLTSAK</sequence>
<feature type="transmembrane region" description="Helical" evidence="1">
    <location>
        <begin position="20"/>
        <end position="40"/>
    </location>
</feature>
<comment type="caution">
    <text evidence="2">The sequence shown here is derived from an EMBL/GenBank/DDBJ whole genome shotgun (WGS) entry which is preliminary data.</text>
</comment>
<dbReference type="Proteomes" id="UP000284395">
    <property type="component" value="Unassembled WGS sequence"/>
</dbReference>
<proteinExistence type="predicted"/>
<keyword evidence="1" id="KW-0472">Membrane</keyword>
<dbReference type="InterPro" id="IPR017516">
    <property type="entry name" value="AbrB_dup"/>
</dbReference>
<dbReference type="AlphaFoldDB" id="A0A420EEW1"/>
<feature type="transmembrane region" description="Helical" evidence="1">
    <location>
        <begin position="339"/>
        <end position="357"/>
    </location>
</feature>
<feature type="transmembrane region" description="Helical" evidence="1">
    <location>
        <begin position="161"/>
        <end position="182"/>
    </location>
</feature>
<dbReference type="GO" id="GO:0016020">
    <property type="term" value="C:membrane"/>
    <property type="evidence" value="ECO:0007669"/>
    <property type="project" value="InterPro"/>
</dbReference>
<keyword evidence="1" id="KW-0812">Transmembrane</keyword>
<feature type="transmembrane region" description="Helical" evidence="1">
    <location>
        <begin position="72"/>
        <end position="93"/>
    </location>
</feature>
<dbReference type="RefSeq" id="WP_120325154.1">
    <property type="nucleotide sequence ID" value="NZ_RAPF01000006.1"/>
</dbReference>
<name>A0A420EEW1_9SPHN</name>
<feature type="transmembrane region" description="Helical" evidence="1">
    <location>
        <begin position="246"/>
        <end position="264"/>
    </location>
</feature>
<dbReference type="EMBL" id="RAPF01000006">
    <property type="protein sequence ID" value="RKF19213.1"/>
    <property type="molecule type" value="Genomic_DNA"/>
</dbReference>
<feature type="transmembrane region" description="Helical" evidence="1">
    <location>
        <begin position="47"/>
        <end position="66"/>
    </location>
</feature>
<dbReference type="Pfam" id="PF05145">
    <property type="entry name" value="AbrB"/>
    <property type="match status" value="1"/>
</dbReference>
<dbReference type="GO" id="GO:0010468">
    <property type="term" value="P:regulation of gene expression"/>
    <property type="evidence" value="ECO:0007669"/>
    <property type="project" value="InterPro"/>
</dbReference>
<dbReference type="PANTHER" id="PTHR38457">
    <property type="entry name" value="REGULATOR ABRB-RELATED"/>
    <property type="match status" value="1"/>
</dbReference>
<protein>
    <submittedName>
        <fullName evidence="2">AbrB family transcriptional regulator</fullName>
    </submittedName>
</protein>
<organism evidence="2 3">
    <name type="scientific">Altericroceibacterium spongiae</name>
    <dbReference type="NCBI Taxonomy" id="2320269"/>
    <lineage>
        <taxon>Bacteria</taxon>
        <taxon>Pseudomonadati</taxon>
        <taxon>Pseudomonadota</taxon>
        <taxon>Alphaproteobacteria</taxon>
        <taxon>Sphingomonadales</taxon>
        <taxon>Erythrobacteraceae</taxon>
        <taxon>Altericroceibacterium</taxon>
    </lineage>
</organism>